<evidence type="ECO:0000256" key="5">
    <source>
        <dbReference type="ARBA" id="ARBA00023136"/>
    </source>
</evidence>
<dbReference type="Proteomes" id="UP000624703">
    <property type="component" value="Unassembled WGS sequence"/>
</dbReference>
<gene>
    <name evidence="8" type="ORF">JIN82_01485</name>
</gene>
<comment type="subcellular location">
    <subcellularLocation>
        <location evidence="1">Cell membrane</location>
        <topology evidence="1">Multi-pass membrane protein</topology>
    </subcellularLocation>
</comment>
<evidence type="ECO:0000256" key="4">
    <source>
        <dbReference type="ARBA" id="ARBA00022989"/>
    </source>
</evidence>
<evidence type="ECO:0000313" key="8">
    <source>
        <dbReference type="EMBL" id="MBK1789819.1"/>
    </source>
</evidence>
<feature type="transmembrane region" description="Helical" evidence="6">
    <location>
        <begin position="36"/>
        <end position="54"/>
    </location>
</feature>
<reference evidence="8" key="1">
    <citation type="submission" date="2021-01" db="EMBL/GenBank/DDBJ databases">
        <title>Modified the classification status of verrucomicrobia.</title>
        <authorList>
            <person name="Feng X."/>
        </authorList>
    </citation>
    <scope>NUCLEOTIDE SEQUENCE</scope>
    <source>
        <strain evidence="8">_KCTC 22039</strain>
    </source>
</reference>
<feature type="transmembrane region" description="Helical" evidence="6">
    <location>
        <begin position="126"/>
        <end position="147"/>
    </location>
</feature>
<dbReference type="InterPro" id="IPR010432">
    <property type="entry name" value="RDD"/>
</dbReference>
<dbReference type="PANTHER" id="PTHR36115">
    <property type="entry name" value="PROLINE-RICH ANTIGEN HOMOLOG-RELATED"/>
    <property type="match status" value="1"/>
</dbReference>
<proteinExistence type="predicted"/>
<dbReference type="AlphaFoldDB" id="A0A8J7MA97"/>
<evidence type="ECO:0000256" key="2">
    <source>
        <dbReference type="ARBA" id="ARBA00022475"/>
    </source>
</evidence>
<protein>
    <submittedName>
        <fullName evidence="8">RDD family protein</fullName>
    </submittedName>
</protein>
<evidence type="ECO:0000256" key="6">
    <source>
        <dbReference type="SAM" id="Phobius"/>
    </source>
</evidence>
<evidence type="ECO:0000256" key="3">
    <source>
        <dbReference type="ARBA" id="ARBA00022692"/>
    </source>
</evidence>
<name>A0A8J7MA97_9BACT</name>
<organism evidence="8 9">
    <name type="scientific">Persicirhabdus sediminis</name>
    <dbReference type="NCBI Taxonomy" id="454144"/>
    <lineage>
        <taxon>Bacteria</taxon>
        <taxon>Pseudomonadati</taxon>
        <taxon>Verrucomicrobiota</taxon>
        <taxon>Verrucomicrobiia</taxon>
        <taxon>Verrucomicrobiales</taxon>
        <taxon>Verrucomicrobiaceae</taxon>
        <taxon>Persicirhabdus</taxon>
    </lineage>
</organism>
<keyword evidence="4 6" id="KW-1133">Transmembrane helix</keyword>
<evidence type="ECO:0000313" key="9">
    <source>
        <dbReference type="Proteomes" id="UP000624703"/>
    </source>
</evidence>
<dbReference type="Pfam" id="PF06271">
    <property type="entry name" value="RDD"/>
    <property type="match status" value="1"/>
</dbReference>
<comment type="caution">
    <text evidence="8">The sequence shown here is derived from an EMBL/GenBank/DDBJ whole genome shotgun (WGS) entry which is preliminary data.</text>
</comment>
<dbReference type="InterPro" id="IPR051791">
    <property type="entry name" value="Pra-immunoreactive"/>
</dbReference>
<evidence type="ECO:0000256" key="1">
    <source>
        <dbReference type="ARBA" id="ARBA00004651"/>
    </source>
</evidence>
<dbReference type="GO" id="GO:0005886">
    <property type="term" value="C:plasma membrane"/>
    <property type="evidence" value="ECO:0007669"/>
    <property type="project" value="UniProtKB-SubCell"/>
</dbReference>
<sequence>MSEEVNPYQTPVREDADRKQGPVGIIDLKAGILERGAAYFIDVLVASLPAHLVLMLAEANDVNLSTQQEWLDHALFVIAAFICYLVFNWFMLVDSGISIGKRAMNIRIVQRSGELLSRRKSILREFLRMCLFPAIPVLVLIDGLSMYSARRRTIHDRLTGSYVVQGKPKWLDTRSYDRALARWKKKNS</sequence>
<accession>A0A8J7MA97</accession>
<keyword evidence="9" id="KW-1185">Reference proteome</keyword>
<keyword evidence="5 6" id="KW-0472">Membrane</keyword>
<feature type="transmembrane region" description="Helical" evidence="6">
    <location>
        <begin position="74"/>
        <end position="93"/>
    </location>
</feature>
<keyword evidence="2" id="KW-1003">Cell membrane</keyword>
<feature type="domain" description="RDD" evidence="7">
    <location>
        <begin position="30"/>
        <end position="159"/>
    </location>
</feature>
<evidence type="ECO:0000259" key="7">
    <source>
        <dbReference type="Pfam" id="PF06271"/>
    </source>
</evidence>
<dbReference type="EMBL" id="JAENIM010000009">
    <property type="protein sequence ID" value="MBK1789819.1"/>
    <property type="molecule type" value="Genomic_DNA"/>
</dbReference>
<keyword evidence="3 6" id="KW-0812">Transmembrane</keyword>